<keyword evidence="5 8" id="KW-0812">Transmembrane</keyword>
<feature type="transmembrane region" description="Helical" evidence="8">
    <location>
        <begin position="167"/>
        <end position="187"/>
    </location>
</feature>
<feature type="transmembrane region" description="Helical" evidence="8">
    <location>
        <begin position="49"/>
        <end position="67"/>
    </location>
</feature>
<dbReference type="CDD" id="cd17320">
    <property type="entry name" value="MFS_MdfA_MDR_like"/>
    <property type="match status" value="1"/>
</dbReference>
<feature type="transmembrane region" description="Helical" evidence="8">
    <location>
        <begin position="221"/>
        <end position="246"/>
    </location>
</feature>
<dbReference type="SUPFAM" id="SSF103473">
    <property type="entry name" value="MFS general substrate transporter"/>
    <property type="match status" value="1"/>
</dbReference>
<sequence length="407" mass="41467">MPITRSAARAVPWLAAVVVVTGVGPLGTDTYLAAMPEMQREPGHVERRRALTLTAFIVGSALGQIGAGPVSDARGRRPVLLVGTVAFTVLSLLSAFAPTGPTLVAIRLVQGLVAGFGVAVGRACVSDVWHGPEAAQRFGTLASITFVAPVLAPALGGVVLAHGTWRLVFGGLALVGVLMVVAVLVGIPETLPPERRQAGGLAATGRRMADLATDAPFMRHVVVQCLATAGFFVYIGGSSFVLQHVYGISETTYSLVFASNAVAMVLVTVLFRLTVRRFGPARLRATGVAVAATAATALLVHALTAPGGGSFAPTWVLLSVVTGAMGLSIPGTQALAQEAGARSAGTASALQGGLAFLVGAGSTPLTGLVGDRSLVPMAALMCGLLLTSLVVLRVWRPVRQPEAVAAP</sequence>
<comment type="similarity">
    <text evidence="2">Belongs to the major facilitator superfamily. Bcr/CmlA family.</text>
</comment>
<feature type="transmembrane region" description="Helical" evidence="8">
    <location>
        <begin position="79"/>
        <end position="98"/>
    </location>
</feature>
<comment type="subcellular location">
    <subcellularLocation>
        <location evidence="1">Cell membrane</location>
        <topology evidence="1">Multi-pass membrane protein</topology>
    </subcellularLocation>
</comment>
<reference evidence="11" key="1">
    <citation type="journal article" date="2019" name="Int. J. Syst. Evol. Microbiol.">
        <title>The Global Catalogue of Microorganisms (GCM) 10K type strain sequencing project: providing services to taxonomists for standard genome sequencing and annotation.</title>
        <authorList>
            <consortium name="The Broad Institute Genomics Platform"/>
            <consortium name="The Broad Institute Genome Sequencing Center for Infectious Disease"/>
            <person name="Wu L."/>
            <person name="Ma J."/>
        </authorList>
    </citation>
    <scope>NUCLEOTIDE SEQUENCE [LARGE SCALE GENOMIC DNA]</scope>
    <source>
        <strain evidence="11">NBRC 108730</strain>
    </source>
</reference>
<evidence type="ECO:0000313" key="11">
    <source>
        <dbReference type="Proteomes" id="UP001157017"/>
    </source>
</evidence>
<feature type="transmembrane region" description="Helical" evidence="8">
    <location>
        <begin position="348"/>
        <end position="368"/>
    </location>
</feature>
<feature type="transmembrane region" description="Helical" evidence="8">
    <location>
        <begin position="252"/>
        <end position="271"/>
    </location>
</feature>
<organism evidence="10 11">
    <name type="scientific">Angustibacter aerolatus</name>
    <dbReference type="NCBI Taxonomy" id="1162965"/>
    <lineage>
        <taxon>Bacteria</taxon>
        <taxon>Bacillati</taxon>
        <taxon>Actinomycetota</taxon>
        <taxon>Actinomycetes</taxon>
        <taxon>Kineosporiales</taxon>
        <taxon>Kineosporiaceae</taxon>
    </lineage>
</organism>
<dbReference type="PROSITE" id="PS50850">
    <property type="entry name" value="MFS"/>
    <property type="match status" value="1"/>
</dbReference>
<keyword evidence="3" id="KW-0813">Transport</keyword>
<dbReference type="Gene3D" id="1.20.1720.10">
    <property type="entry name" value="Multidrug resistance protein D"/>
    <property type="match status" value="1"/>
</dbReference>
<keyword evidence="11" id="KW-1185">Reference proteome</keyword>
<evidence type="ECO:0000256" key="6">
    <source>
        <dbReference type="ARBA" id="ARBA00022989"/>
    </source>
</evidence>
<evidence type="ECO:0000256" key="3">
    <source>
        <dbReference type="ARBA" id="ARBA00022448"/>
    </source>
</evidence>
<feature type="transmembrane region" description="Helical" evidence="8">
    <location>
        <begin position="104"/>
        <end position="125"/>
    </location>
</feature>
<dbReference type="InterPro" id="IPR011701">
    <property type="entry name" value="MFS"/>
</dbReference>
<dbReference type="EMBL" id="BSUZ01000001">
    <property type="protein sequence ID" value="GMA85645.1"/>
    <property type="molecule type" value="Genomic_DNA"/>
</dbReference>
<dbReference type="PANTHER" id="PTHR23502:SF132">
    <property type="entry name" value="POLYAMINE TRANSPORTER 2-RELATED"/>
    <property type="match status" value="1"/>
</dbReference>
<evidence type="ECO:0000259" key="9">
    <source>
        <dbReference type="PROSITE" id="PS50850"/>
    </source>
</evidence>
<evidence type="ECO:0000256" key="7">
    <source>
        <dbReference type="ARBA" id="ARBA00023136"/>
    </source>
</evidence>
<protein>
    <submittedName>
        <fullName evidence="10">Bcr/CflA family drug resistance efflux transporter</fullName>
    </submittedName>
</protein>
<keyword evidence="4" id="KW-1003">Cell membrane</keyword>
<name>A0ABQ6JFP6_9ACTN</name>
<keyword evidence="7 8" id="KW-0472">Membrane</keyword>
<feature type="transmembrane region" description="Helical" evidence="8">
    <location>
        <begin position="315"/>
        <end position="336"/>
    </location>
</feature>
<dbReference type="InterPro" id="IPR004812">
    <property type="entry name" value="Efflux_drug-R_Bcr/CmlA"/>
</dbReference>
<feature type="transmembrane region" description="Helical" evidence="8">
    <location>
        <begin position="283"/>
        <end position="303"/>
    </location>
</feature>
<feature type="transmembrane region" description="Helical" evidence="8">
    <location>
        <begin position="137"/>
        <end position="161"/>
    </location>
</feature>
<feature type="transmembrane region" description="Helical" evidence="8">
    <location>
        <begin position="374"/>
        <end position="395"/>
    </location>
</feature>
<accession>A0ABQ6JFP6</accession>
<evidence type="ECO:0000313" key="10">
    <source>
        <dbReference type="EMBL" id="GMA85645.1"/>
    </source>
</evidence>
<feature type="domain" description="Major facilitator superfamily (MFS) profile" evidence="9">
    <location>
        <begin position="8"/>
        <end position="400"/>
    </location>
</feature>
<keyword evidence="6 8" id="KW-1133">Transmembrane helix</keyword>
<comment type="caution">
    <text evidence="10">The sequence shown here is derived from an EMBL/GenBank/DDBJ whole genome shotgun (WGS) entry which is preliminary data.</text>
</comment>
<dbReference type="InterPro" id="IPR020846">
    <property type="entry name" value="MFS_dom"/>
</dbReference>
<dbReference type="Pfam" id="PF07690">
    <property type="entry name" value="MFS_1"/>
    <property type="match status" value="1"/>
</dbReference>
<dbReference type="InterPro" id="IPR036259">
    <property type="entry name" value="MFS_trans_sf"/>
</dbReference>
<evidence type="ECO:0000256" key="5">
    <source>
        <dbReference type="ARBA" id="ARBA00022692"/>
    </source>
</evidence>
<dbReference type="PANTHER" id="PTHR23502">
    <property type="entry name" value="MAJOR FACILITATOR SUPERFAMILY"/>
    <property type="match status" value="1"/>
</dbReference>
<dbReference type="Proteomes" id="UP001157017">
    <property type="component" value="Unassembled WGS sequence"/>
</dbReference>
<proteinExistence type="inferred from homology"/>
<gene>
    <name evidence="10" type="ORF">GCM10025868_08950</name>
</gene>
<evidence type="ECO:0000256" key="4">
    <source>
        <dbReference type="ARBA" id="ARBA00022475"/>
    </source>
</evidence>
<evidence type="ECO:0000256" key="2">
    <source>
        <dbReference type="ARBA" id="ARBA00006236"/>
    </source>
</evidence>
<evidence type="ECO:0000256" key="8">
    <source>
        <dbReference type="SAM" id="Phobius"/>
    </source>
</evidence>
<dbReference type="NCBIfam" id="TIGR00710">
    <property type="entry name" value="efflux_Bcr_CflA"/>
    <property type="match status" value="1"/>
</dbReference>
<evidence type="ECO:0000256" key="1">
    <source>
        <dbReference type="ARBA" id="ARBA00004651"/>
    </source>
</evidence>